<evidence type="ECO:0000256" key="7">
    <source>
        <dbReference type="ARBA" id="ARBA00022989"/>
    </source>
</evidence>
<feature type="region of interest" description="Disordered" evidence="11">
    <location>
        <begin position="1"/>
        <end position="20"/>
    </location>
</feature>
<dbReference type="AlphaFoldDB" id="A0A8E1W6P3"/>
<evidence type="ECO:0000256" key="11">
    <source>
        <dbReference type="SAM" id="MobiDB-lite"/>
    </source>
</evidence>
<protein>
    <recommendedName>
        <fullName evidence="10">Putative proline/betaine transporter</fullName>
    </recommendedName>
</protein>
<comment type="similarity">
    <text evidence="2">Belongs to the major facilitator superfamily. Metabolite:H+ Symporter (MHS) family (TC 2.A.1.6) family.</text>
</comment>
<dbReference type="EMBL" id="JACJHR010000084">
    <property type="protein sequence ID" value="MBB2504877.1"/>
    <property type="molecule type" value="Genomic_DNA"/>
</dbReference>
<feature type="transmembrane region" description="Helical" evidence="12">
    <location>
        <begin position="326"/>
        <end position="345"/>
    </location>
</feature>
<feature type="transmembrane region" description="Helical" evidence="12">
    <location>
        <begin position="388"/>
        <end position="412"/>
    </location>
</feature>
<evidence type="ECO:0000256" key="3">
    <source>
        <dbReference type="ARBA" id="ARBA00022448"/>
    </source>
</evidence>
<keyword evidence="8 12" id="KW-0472">Membrane</keyword>
<dbReference type="Gene3D" id="1.20.1250.20">
    <property type="entry name" value="MFS general substrate transporter like domains"/>
    <property type="match status" value="1"/>
</dbReference>
<comment type="subcellular location">
    <subcellularLocation>
        <location evidence="1">Cell membrane</location>
        <topology evidence="1">Multi-pass membrane protein</topology>
    </subcellularLocation>
</comment>
<keyword evidence="6" id="KW-0769">Symport</keyword>
<comment type="caution">
    <text evidence="14">The sequence shown here is derived from an EMBL/GenBank/DDBJ whole genome shotgun (WGS) entry which is preliminary data.</text>
</comment>
<feature type="transmembrane region" description="Helical" evidence="12">
    <location>
        <begin position="170"/>
        <end position="192"/>
    </location>
</feature>
<organism evidence="14 15">
    <name type="scientific">Amycolatopsis echigonensis</name>
    <dbReference type="NCBI Taxonomy" id="2576905"/>
    <lineage>
        <taxon>Bacteria</taxon>
        <taxon>Bacillati</taxon>
        <taxon>Actinomycetota</taxon>
        <taxon>Actinomycetes</taxon>
        <taxon>Pseudonocardiales</taxon>
        <taxon>Pseudonocardiaceae</taxon>
        <taxon>Amycolatopsis</taxon>
    </lineage>
</organism>
<evidence type="ECO:0000256" key="9">
    <source>
        <dbReference type="ARBA" id="ARBA00037295"/>
    </source>
</evidence>
<dbReference type="PANTHER" id="PTHR43045:SF1">
    <property type="entry name" value="SHIKIMATE TRANSPORTER"/>
    <property type="match status" value="1"/>
</dbReference>
<evidence type="ECO:0000256" key="4">
    <source>
        <dbReference type="ARBA" id="ARBA00022475"/>
    </source>
</evidence>
<feature type="transmembrane region" description="Helical" evidence="12">
    <location>
        <begin position="351"/>
        <end position="376"/>
    </location>
</feature>
<dbReference type="FunFam" id="1.20.1250.20:FF:000001">
    <property type="entry name" value="Dicarboxylate MFS transporter"/>
    <property type="match status" value="1"/>
</dbReference>
<dbReference type="InterPro" id="IPR011701">
    <property type="entry name" value="MFS"/>
</dbReference>
<dbReference type="SUPFAM" id="SSF103473">
    <property type="entry name" value="MFS general substrate transporter"/>
    <property type="match status" value="1"/>
</dbReference>
<evidence type="ECO:0000256" key="5">
    <source>
        <dbReference type="ARBA" id="ARBA00022692"/>
    </source>
</evidence>
<keyword evidence="3" id="KW-0813">Transport</keyword>
<evidence type="ECO:0000256" key="12">
    <source>
        <dbReference type="SAM" id="Phobius"/>
    </source>
</evidence>
<feature type="transmembrane region" description="Helical" evidence="12">
    <location>
        <begin position="260"/>
        <end position="282"/>
    </location>
</feature>
<evidence type="ECO:0000256" key="6">
    <source>
        <dbReference type="ARBA" id="ARBA00022847"/>
    </source>
</evidence>
<reference evidence="14 15" key="1">
    <citation type="submission" date="2020-08" db="EMBL/GenBank/DDBJ databases">
        <title>Amycolatopsis echigonensis JCM 21831.</title>
        <authorList>
            <person name="Tedsree N."/>
            <person name="Kuncharoen N."/>
            <person name="Likhitwitayawuid K."/>
            <person name="Tanasupawat S."/>
        </authorList>
    </citation>
    <scope>NUCLEOTIDE SEQUENCE [LARGE SCALE GENOMIC DNA]</scope>
    <source>
        <strain evidence="14 15">JCM 21831</strain>
    </source>
</reference>
<dbReference type="InterPro" id="IPR036259">
    <property type="entry name" value="MFS_trans_sf"/>
</dbReference>
<evidence type="ECO:0000256" key="8">
    <source>
        <dbReference type="ARBA" id="ARBA00023136"/>
    </source>
</evidence>
<dbReference type="Pfam" id="PF07690">
    <property type="entry name" value="MFS_1"/>
    <property type="match status" value="1"/>
</dbReference>
<comment type="function">
    <text evidence="9">May be a proton symporter involved in the uptake of osmolytes such as proline and glycine betaine.</text>
</comment>
<feature type="domain" description="Major facilitator superfamily (MFS) profile" evidence="13">
    <location>
        <begin position="32"/>
        <end position="445"/>
    </location>
</feature>
<feature type="transmembrane region" description="Helical" evidence="12">
    <location>
        <begin position="105"/>
        <end position="123"/>
    </location>
</feature>
<feature type="transmembrane region" description="Helical" evidence="12">
    <location>
        <begin position="204"/>
        <end position="223"/>
    </location>
</feature>
<dbReference type="GO" id="GO:0005886">
    <property type="term" value="C:plasma membrane"/>
    <property type="evidence" value="ECO:0007669"/>
    <property type="project" value="UniProtKB-SubCell"/>
</dbReference>
<dbReference type="Proteomes" id="UP000550260">
    <property type="component" value="Unassembled WGS sequence"/>
</dbReference>
<dbReference type="PANTHER" id="PTHR43045">
    <property type="entry name" value="SHIKIMATE TRANSPORTER"/>
    <property type="match status" value="1"/>
</dbReference>
<dbReference type="CDD" id="cd17369">
    <property type="entry name" value="MFS_ShiA_like"/>
    <property type="match status" value="1"/>
</dbReference>
<feature type="transmembrane region" description="Helical" evidence="12">
    <location>
        <begin position="73"/>
        <end position="93"/>
    </location>
</feature>
<name>A0A8E1W6P3_9PSEU</name>
<dbReference type="RefSeq" id="WP_183126539.1">
    <property type="nucleotide sequence ID" value="NZ_JACJHR010000084.1"/>
</dbReference>
<feature type="transmembrane region" description="Helical" evidence="12">
    <location>
        <begin position="418"/>
        <end position="440"/>
    </location>
</feature>
<dbReference type="GO" id="GO:0015293">
    <property type="term" value="F:symporter activity"/>
    <property type="evidence" value="ECO:0007669"/>
    <property type="project" value="UniProtKB-KW"/>
</dbReference>
<feature type="transmembrane region" description="Helical" evidence="12">
    <location>
        <begin position="129"/>
        <end position="149"/>
    </location>
</feature>
<evidence type="ECO:0000313" key="14">
    <source>
        <dbReference type="EMBL" id="MBB2504877.1"/>
    </source>
</evidence>
<gene>
    <name evidence="14" type="ORF">H5411_37770</name>
</gene>
<evidence type="ECO:0000256" key="2">
    <source>
        <dbReference type="ARBA" id="ARBA00008240"/>
    </source>
</evidence>
<keyword evidence="7 12" id="KW-1133">Transmembrane helix</keyword>
<feature type="transmembrane region" description="Helical" evidence="12">
    <location>
        <begin position="294"/>
        <end position="314"/>
    </location>
</feature>
<sequence>MMERVPPVEEASDRTAEVVEQEARRRVQRRRVLVSSMLGNVVEYYDFAIYSTAASLVFGKVFFPASNPVAGTLSSFATLAVGYFARPLGGILFGHVGDRVGRKTALLITLIAMAGATLLIGALPGYAQIGIWAPILLVVLRVIQGLAVGGEWGGSVVMNVEHAKAGQRGLMGSLTQSGGALALLVSFGAFNLLEGLDDRAFLAWGWRIPFLATVVMLGVGLYLRFKVEESPVLESARTAATPQPAKAPLWDAVRDRPGSLLIAIGLGLGPFGAYAVLTTFSISYGTEKLGIHRGVMIDALMISSAGLALGIPLFAALSDRIGRKPIFVVAITLMICNSFVVFPLFETRRTPVIILAFVVSVSVLHAASIGLLSAILPELFPTRYRYTAVSVAYQVTSAVSGGLTPLLATVFARPGGPGITAVSVMLAVLCAVSAGCSLTLRETRNVDLAHA</sequence>
<keyword evidence="4" id="KW-1003">Cell membrane</keyword>
<evidence type="ECO:0000259" key="13">
    <source>
        <dbReference type="PROSITE" id="PS50850"/>
    </source>
</evidence>
<proteinExistence type="inferred from homology"/>
<dbReference type="PROSITE" id="PS50850">
    <property type="entry name" value="MFS"/>
    <property type="match status" value="1"/>
</dbReference>
<dbReference type="InterPro" id="IPR020846">
    <property type="entry name" value="MFS_dom"/>
</dbReference>
<evidence type="ECO:0000256" key="10">
    <source>
        <dbReference type="ARBA" id="ARBA00039918"/>
    </source>
</evidence>
<feature type="transmembrane region" description="Helical" evidence="12">
    <location>
        <begin position="32"/>
        <end position="53"/>
    </location>
</feature>
<accession>A0A8E1W6P3</accession>
<keyword evidence="5 12" id="KW-0812">Transmembrane</keyword>
<evidence type="ECO:0000313" key="15">
    <source>
        <dbReference type="Proteomes" id="UP000550260"/>
    </source>
</evidence>
<evidence type="ECO:0000256" key="1">
    <source>
        <dbReference type="ARBA" id="ARBA00004651"/>
    </source>
</evidence>